<dbReference type="AlphaFoldDB" id="A0A484HL18"/>
<protein>
    <submittedName>
        <fullName evidence="3">GNAT family N-acetyltransferase</fullName>
    </submittedName>
</protein>
<gene>
    <name evidence="3" type="ORF">EPICR_50189</name>
</gene>
<dbReference type="Pfam" id="PF00583">
    <property type="entry name" value="Acetyltransf_1"/>
    <property type="match status" value="1"/>
</dbReference>
<keyword evidence="1 3" id="KW-0808">Transferase</keyword>
<dbReference type="PROSITE" id="PS51186">
    <property type="entry name" value="GNAT"/>
    <property type="match status" value="1"/>
</dbReference>
<proteinExistence type="predicted"/>
<feature type="domain" description="N-acetyltransferase" evidence="2">
    <location>
        <begin position="33"/>
        <end position="189"/>
    </location>
</feature>
<dbReference type="EMBL" id="CAACVI010000045">
    <property type="protein sequence ID" value="VEN74908.1"/>
    <property type="molecule type" value="Genomic_DNA"/>
</dbReference>
<dbReference type="CDD" id="cd04301">
    <property type="entry name" value="NAT_SF"/>
    <property type="match status" value="1"/>
</dbReference>
<dbReference type="InterPro" id="IPR016181">
    <property type="entry name" value="Acyl_CoA_acyltransferase"/>
</dbReference>
<dbReference type="InterPro" id="IPR050769">
    <property type="entry name" value="NAT_camello-type"/>
</dbReference>
<evidence type="ECO:0000256" key="1">
    <source>
        <dbReference type="ARBA" id="ARBA00022679"/>
    </source>
</evidence>
<dbReference type="PANTHER" id="PTHR13947">
    <property type="entry name" value="GNAT FAMILY N-ACETYLTRANSFERASE"/>
    <property type="match status" value="1"/>
</dbReference>
<dbReference type="PANTHER" id="PTHR13947:SF37">
    <property type="entry name" value="LD18367P"/>
    <property type="match status" value="1"/>
</dbReference>
<evidence type="ECO:0000259" key="2">
    <source>
        <dbReference type="PROSITE" id="PS51186"/>
    </source>
</evidence>
<sequence>MVILLKAHYGFFFHKKKQKQESGARIMNFEIRIGYRPGVIGRVCFLHAVYYAGEWNFGHVFEAGVAVELADFIERHDPSRDRIWTLDADGEIEGSIAIQGSRDGESRAWLRWFIVSDRLKGKGAGRRLVERAVSFSREAGFEKVSLWTFQGLSAARHLYERFGFRQVEEKPGSRWGRTVNERRFELDLTAS</sequence>
<dbReference type="InterPro" id="IPR000182">
    <property type="entry name" value="GNAT_dom"/>
</dbReference>
<name>A0A484HL18_9BACT</name>
<organism evidence="3">
    <name type="scientific">uncultured Desulfobacteraceae bacterium</name>
    <dbReference type="NCBI Taxonomy" id="218296"/>
    <lineage>
        <taxon>Bacteria</taxon>
        <taxon>Pseudomonadati</taxon>
        <taxon>Thermodesulfobacteriota</taxon>
        <taxon>Desulfobacteria</taxon>
        <taxon>Desulfobacterales</taxon>
        <taxon>Desulfobacteraceae</taxon>
        <taxon>environmental samples</taxon>
    </lineage>
</organism>
<dbReference type="SUPFAM" id="SSF55729">
    <property type="entry name" value="Acyl-CoA N-acyltransferases (Nat)"/>
    <property type="match status" value="1"/>
</dbReference>
<dbReference type="Gene3D" id="3.40.630.30">
    <property type="match status" value="1"/>
</dbReference>
<dbReference type="GO" id="GO:0008080">
    <property type="term" value="F:N-acetyltransferase activity"/>
    <property type="evidence" value="ECO:0007669"/>
    <property type="project" value="InterPro"/>
</dbReference>
<evidence type="ECO:0000313" key="3">
    <source>
        <dbReference type="EMBL" id="VEN74908.1"/>
    </source>
</evidence>
<accession>A0A484HL18</accession>
<reference evidence="3" key="1">
    <citation type="submission" date="2019-01" db="EMBL/GenBank/DDBJ databases">
        <authorList>
            <consortium name="Genoscope - CEA"/>
            <person name="William W."/>
        </authorList>
    </citation>
    <scope>NUCLEOTIDE SEQUENCE</scope>
    <source>
        <strain evidence="3">CR-1</strain>
    </source>
</reference>